<comment type="caution">
    <text evidence="11">The sequence shown here is derived from an EMBL/GenBank/DDBJ whole genome shotgun (WGS) entry which is preliminary data.</text>
</comment>
<dbReference type="InterPro" id="IPR050715">
    <property type="entry name" value="LRR-SigEffector_domain"/>
</dbReference>
<evidence type="ECO:0000313" key="11">
    <source>
        <dbReference type="EMBL" id="KAK6630850.1"/>
    </source>
</evidence>
<keyword evidence="3" id="KW-0539">Nucleus</keyword>
<evidence type="ECO:0000313" key="12">
    <source>
        <dbReference type="Proteomes" id="UP001359485"/>
    </source>
</evidence>
<dbReference type="Gene3D" id="3.80.10.10">
    <property type="entry name" value="Ribonuclease Inhibitor"/>
    <property type="match status" value="1"/>
</dbReference>
<evidence type="ECO:0000256" key="2">
    <source>
        <dbReference type="ARBA" id="ARBA00022737"/>
    </source>
</evidence>
<evidence type="ECO:0000256" key="6">
    <source>
        <dbReference type="ARBA" id="ARBA00025612"/>
    </source>
</evidence>
<evidence type="ECO:0000256" key="9">
    <source>
        <dbReference type="ARBA" id="ARBA00032455"/>
    </source>
</evidence>
<evidence type="ECO:0000256" key="7">
    <source>
        <dbReference type="ARBA" id="ARBA00029588"/>
    </source>
</evidence>
<keyword evidence="1" id="KW-0433">Leucine-rich repeat</keyword>
<evidence type="ECO:0000256" key="5">
    <source>
        <dbReference type="ARBA" id="ARBA00023904"/>
    </source>
</evidence>
<evidence type="ECO:0000256" key="3">
    <source>
        <dbReference type="ARBA" id="ARBA00023242"/>
    </source>
</evidence>
<dbReference type="PROSITE" id="PS51450">
    <property type="entry name" value="LRR"/>
    <property type="match status" value="1"/>
</dbReference>
<dbReference type="InterPro" id="IPR001611">
    <property type="entry name" value="Leu-rich_rpt"/>
</dbReference>
<sequence length="433" mass="49548">MLPAFSFVDVLKLRKLLRKETVIEMRLNCSVTIVNRFATNMGMKGDQKYKNAVLAIMKPPKEETIYLLLVTSKNKSGTRYKVRGNIEKTFGQFKHEGKSTIRFTEPPHDLLISADKIQLGNFMVFLKKVWSNEVKSVPEICKMTVPTVKSSSTNKLEISAKSEYPTFQGFPSNLQTLTINNCHLKRVDNRIMKLKSLTTLSLDRNNLTEIPIEFRKLSLKHLSLSHNKLGKNFQSWNFLSWPLSECLEYLNLSGNEMKYFPASLVRFNKLKILKLSNISVNRIPFRICLLPNLQELDISKNALVALPGSVTRRYKKFDKLDVSENESLQFEPTPHTSQAKLKQYIPSLLELSVRSTLENRILYSEGTLPRNLVPLLDHTKICICGKICSRDFGSVYKTADPKQLATTIVSSHHIYVIPVVYQSCCPQHLQYNT</sequence>
<organism evidence="11 12">
    <name type="scientific">Polyplax serrata</name>
    <name type="common">Common mouse louse</name>
    <dbReference type="NCBI Taxonomy" id="468196"/>
    <lineage>
        <taxon>Eukaryota</taxon>
        <taxon>Metazoa</taxon>
        <taxon>Ecdysozoa</taxon>
        <taxon>Arthropoda</taxon>
        <taxon>Hexapoda</taxon>
        <taxon>Insecta</taxon>
        <taxon>Pterygota</taxon>
        <taxon>Neoptera</taxon>
        <taxon>Paraneoptera</taxon>
        <taxon>Psocodea</taxon>
        <taxon>Troctomorpha</taxon>
        <taxon>Phthiraptera</taxon>
        <taxon>Anoplura</taxon>
        <taxon>Polyplacidae</taxon>
        <taxon>Polyplax</taxon>
    </lineage>
</organism>
<dbReference type="InterPro" id="IPR032675">
    <property type="entry name" value="LRR_dom_sf"/>
</dbReference>
<dbReference type="PANTHER" id="PTHR45752">
    <property type="entry name" value="LEUCINE-RICH REPEAT-CONTAINING"/>
    <property type="match status" value="1"/>
</dbReference>
<dbReference type="EMBL" id="JAWJWF010000007">
    <property type="protein sequence ID" value="KAK6630850.1"/>
    <property type="molecule type" value="Genomic_DNA"/>
</dbReference>
<proteinExistence type="inferred from homology"/>
<protein>
    <recommendedName>
        <fullName evidence="5">Leucine-rich repeat protein soc-2 homolog</fullName>
    </recommendedName>
    <alternativeName>
        <fullName evidence="9">Protein soc-2 homolog</fullName>
    </alternativeName>
    <alternativeName>
        <fullName evidence="7 8">protein Sur-8 homolog</fullName>
    </alternativeName>
</protein>
<dbReference type="InterPro" id="IPR003591">
    <property type="entry name" value="Leu-rich_rpt_typical-subtyp"/>
</dbReference>
<name>A0ABR1AXC4_POLSC</name>
<dbReference type="Pfam" id="PF25344">
    <property type="entry name" value="PH_LRR1"/>
    <property type="match status" value="1"/>
</dbReference>
<evidence type="ECO:0000256" key="1">
    <source>
        <dbReference type="ARBA" id="ARBA00022614"/>
    </source>
</evidence>
<dbReference type="Proteomes" id="UP001359485">
    <property type="component" value="Unassembled WGS sequence"/>
</dbReference>
<dbReference type="InterPro" id="IPR057437">
    <property type="entry name" value="PIF1/LRR1_PH"/>
</dbReference>
<dbReference type="SMART" id="SM00369">
    <property type="entry name" value="LRR_TYP"/>
    <property type="match status" value="2"/>
</dbReference>
<reference evidence="11 12" key="1">
    <citation type="submission" date="2023-09" db="EMBL/GenBank/DDBJ databases">
        <title>Genomes of two closely related lineages of the louse Polyplax serrata with different host specificities.</title>
        <authorList>
            <person name="Martinu J."/>
            <person name="Tarabai H."/>
            <person name="Stefka J."/>
            <person name="Hypsa V."/>
        </authorList>
    </citation>
    <scope>NUCLEOTIDE SEQUENCE [LARGE SCALE GENOMIC DNA]</scope>
    <source>
        <strain evidence="11">98ZLc_SE</strain>
    </source>
</reference>
<evidence type="ECO:0000256" key="4">
    <source>
        <dbReference type="ARBA" id="ARBA00023786"/>
    </source>
</evidence>
<comment type="function">
    <text evidence="6">Acts as a Ras effector and participates in MAPK pathway activation. Probably acts as a regulatory subunit of protein phosphatase that specifically dephosphorylates Raf kinase and stimulate Raf activity at specialized signaling complexes upon Ras activation.</text>
</comment>
<feature type="domain" description="PIF1/LRR1 pleckstrin homology" evidence="10">
    <location>
        <begin position="25"/>
        <end position="137"/>
    </location>
</feature>
<dbReference type="Pfam" id="PF13855">
    <property type="entry name" value="LRR_8"/>
    <property type="match status" value="1"/>
</dbReference>
<evidence type="ECO:0000256" key="8">
    <source>
        <dbReference type="ARBA" id="ARBA00029998"/>
    </source>
</evidence>
<keyword evidence="2" id="KW-0677">Repeat</keyword>
<comment type="similarity">
    <text evidence="4">Belongs to the SHOC2 family.</text>
</comment>
<accession>A0ABR1AXC4</accession>
<evidence type="ECO:0000259" key="10">
    <source>
        <dbReference type="Pfam" id="PF25344"/>
    </source>
</evidence>
<dbReference type="PANTHER" id="PTHR45752:SF21">
    <property type="entry name" value="LEUCINE-RICH REPEAT-CONTAINING PROTEIN 63"/>
    <property type="match status" value="1"/>
</dbReference>
<dbReference type="SUPFAM" id="SSF52058">
    <property type="entry name" value="L domain-like"/>
    <property type="match status" value="1"/>
</dbReference>
<keyword evidence="12" id="KW-1185">Reference proteome</keyword>
<gene>
    <name evidence="11" type="ORF">RUM44_003020</name>
</gene>